<evidence type="ECO:0000256" key="1">
    <source>
        <dbReference type="SAM" id="MobiDB-lite"/>
    </source>
</evidence>
<gene>
    <name evidence="2" type="ORF">GCM10009838_16430</name>
</gene>
<proteinExistence type="predicted"/>
<evidence type="ECO:0000313" key="3">
    <source>
        <dbReference type="Proteomes" id="UP001499854"/>
    </source>
</evidence>
<sequence>MDIPDSRNVHRGFSSVGQTRGMARQFRPERVEYDVLTAHPDAGEAASGATKWATAAVDAVAPEPLAGLPALKNYALGVVPRLRDFAEHVVDPGGTADSPALRYGAYHSVRAMIRDGRGRALAEVHADGRALLPGELDADLRGRLNGLVNVGLPMVTRAVDQGSYESALESLVKARATLNAMLQAVLNMAVSGPEPVSREKLAQALRVQPSDLDGWYSGRTP</sequence>
<reference evidence="3" key="1">
    <citation type="journal article" date="2019" name="Int. J. Syst. Evol. Microbiol.">
        <title>The Global Catalogue of Microorganisms (GCM) 10K type strain sequencing project: providing services to taxonomists for standard genome sequencing and annotation.</title>
        <authorList>
            <consortium name="The Broad Institute Genomics Platform"/>
            <consortium name="The Broad Institute Genome Sequencing Center for Infectious Disease"/>
            <person name="Wu L."/>
            <person name="Ma J."/>
        </authorList>
    </citation>
    <scope>NUCLEOTIDE SEQUENCE [LARGE SCALE GENOMIC DNA]</scope>
    <source>
        <strain evidence="3">JCM 16013</strain>
    </source>
</reference>
<organism evidence="2 3">
    <name type="scientific">Catenulispora subtropica</name>
    <dbReference type="NCBI Taxonomy" id="450798"/>
    <lineage>
        <taxon>Bacteria</taxon>
        <taxon>Bacillati</taxon>
        <taxon>Actinomycetota</taxon>
        <taxon>Actinomycetes</taxon>
        <taxon>Catenulisporales</taxon>
        <taxon>Catenulisporaceae</taxon>
        <taxon>Catenulispora</taxon>
    </lineage>
</organism>
<feature type="region of interest" description="Disordered" evidence="1">
    <location>
        <begin position="1"/>
        <end position="21"/>
    </location>
</feature>
<dbReference type="Proteomes" id="UP001499854">
    <property type="component" value="Unassembled WGS sequence"/>
</dbReference>
<accession>A0ABP5CD67</accession>
<comment type="caution">
    <text evidence="2">The sequence shown here is derived from an EMBL/GenBank/DDBJ whole genome shotgun (WGS) entry which is preliminary data.</text>
</comment>
<keyword evidence="3" id="KW-1185">Reference proteome</keyword>
<protein>
    <submittedName>
        <fullName evidence="2">Uncharacterized protein</fullName>
    </submittedName>
</protein>
<evidence type="ECO:0000313" key="2">
    <source>
        <dbReference type="EMBL" id="GAA1960680.1"/>
    </source>
</evidence>
<name>A0ABP5CD67_9ACTN</name>
<dbReference type="EMBL" id="BAAAQM010000006">
    <property type="protein sequence ID" value="GAA1960680.1"/>
    <property type="molecule type" value="Genomic_DNA"/>
</dbReference>